<proteinExistence type="predicted"/>
<dbReference type="EMBL" id="JACEIK010013562">
    <property type="protein sequence ID" value="MCE3216568.1"/>
    <property type="molecule type" value="Genomic_DNA"/>
</dbReference>
<evidence type="ECO:0000313" key="1">
    <source>
        <dbReference type="EMBL" id="MCE3216568.1"/>
    </source>
</evidence>
<feature type="non-terminal residue" evidence="1">
    <location>
        <position position="1"/>
    </location>
</feature>
<protein>
    <submittedName>
        <fullName evidence="1">Uncharacterized protein</fullName>
    </submittedName>
</protein>
<evidence type="ECO:0000313" key="2">
    <source>
        <dbReference type="Proteomes" id="UP000823775"/>
    </source>
</evidence>
<dbReference type="Proteomes" id="UP000823775">
    <property type="component" value="Unassembled WGS sequence"/>
</dbReference>
<gene>
    <name evidence="1" type="ORF">HAX54_006920</name>
</gene>
<reference evidence="1 2" key="1">
    <citation type="journal article" date="2021" name="BMC Genomics">
        <title>Datura genome reveals duplications of psychoactive alkaloid biosynthetic genes and high mutation rate following tissue culture.</title>
        <authorList>
            <person name="Rajewski A."/>
            <person name="Carter-House D."/>
            <person name="Stajich J."/>
            <person name="Litt A."/>
        </authorList>
    </citation>
    <scope>NUCLEOTIDE SEQUENCE [LARGE SCALE GENOMIC DNA]</scope>
    <source>
        <strain evidence="1">AR-01</strain>
    </source>
</reference>
<name>A0ABS8WWH7_DATST</name>
<organism evidence="1 2">
    <name type="scientific">Datura stramonium</name>
    <name type="common">Jimsonweed</name>
    <name type="synonym">Common thornapple</name>
    <dbReference type="NCBI Taxonomy" id="4076"/>
    <lineage>
        <taxon>Eukaryota</taxon>
        <taxon>Viridiplantae</taxon>
        <taxon>Streptophyta</taxon>
        <taxon>Embryophyta</taxon>
        <taxon>Tracheophyta</taxon>
        <taxon>Spermatophyta</taxon>
        <taxon>Magnoliopsida</taxon>
        <taxon>eudicotyledons</taxon>
        <taxon>Gunneridae</taxon>
        <taxon>Pentapetalae</taxon>
        <taxon>asterids</taxon>
        <taxon>lamiids</taxon>
        <taxon>Solanales</taxon>
        <taxon>Solanaceae</taxon>
        <taxon>Solanoideae</taxon>
        <taxon>Datureae</taxon>
        <taxon>Datura</taxon>
    </lineage>
</organism>
<comment type="caution">
    <text evidence="1">The sequence shown here is derived from an EMBL/GenBank/DDBJ whole genome shotgun (WGS) entry which is preliminary data.</text>
</comment>
<sequence>LKWDKLVATHTKLACHAWHHPRRPAPRAWHCAKLILHHALHRSKGHVRRASGRTSMVVRHVAGCTSVASGVKCFNLRFVQPNFFTFVSKASNIPKSITFSLKSI</sequence>
<keyword evidence="2" id="KW-1185">Reference proteome</keyword>
<accession>A0ABS8WWH7</accession>